<protein>
    <submittedName>
        <fullName evidence="1">Uncharacterized protein</fullName>
    </submittedName>
</protein>
<dbReference type="Proteomes" id="UP000092574">
    <property type="component" value="Chromosome"/>
</dbReference>
<keyword evidence="2" id="KW-1185">Reference proteome</keyword>
<organism evidence="1 2">
    <name type="scientific">Blautia pseudococcoides</name>
    <dbReference type="NCBI Taxonomy" id="1796616"/>
    <lineage>
        <taxon>Bacteria</taxon>
        <taxon>Bacillati</taxon>
        <taxon>Bacillota</taxon>
        <taxon>Clostridia</taxon>
        <taxon>Lachnospirales</taxon>
        <taxon>Lachnospiraceae</taxon>
        <taxon>Blautia</taxon>
    </lineage>
</organism>
<dbReference type="RefSeq" id="WP_065540788.1">
    <property type="nucleotide sequence ID" value="NZ_CP015405.2"/>
</dbReference>
<gene>
    <name evidence="1" type="ORF">A4V09_01540</name>
</gene>
<dbReference type="OrthoDB" id="155250at2"/>
<name>A0A1C7I4F3_9FIRM</name>
<dbReference type="AlphaFoldDB" id="A0A1C7I4F3"/>
<dbReference type="EMBL" id="CP015405">
    <property type="protein sequence ID" value="ANU74557.1"/>
    <property type="molecule type" value="Genomic_DNA"/>
</dbReference>
<dbReference type="KEGG" id="byl:A4V09_01540"/>
<evidence type="ECO:0000313" key="2">
    <source>
        <dbReference type="Proteomes" id="UP000092574"/>
    </source>
</evidence>
<proteinExistence type="predicted"/>
<accession>A0A1C7I4F3</accession>
<sequence>MPAFLKDFFTGDVPRIRHFVKVYNFAKFKGEEEEAALVYDIGIKPAEVNTGAVMGSFRSGRGLRWRFQDKKGIAPCRGYVSAFAVEIIGYLGPRGLEQGGYPAVAEKGIFRYTLTFHSEAV</sequence>
<dbReference type="STRING" id="1796616.A4V09_01540"/>
<reference evidence="1" key="1">
    <citation type="submission" date="2017-04" db="EMBL/GenBank/DDBJ databases">
        <title>Complete Genome Sequences of Twelve Strains of a Stable Defined Moderately Diverse Mouse Microbiota 2 (sDMDMm2).</title>
        <authorList>
            <person name="Uchimura Y."/>
            <person name="Wyss M."/>
            <person name="Brugiroux S."/>
            <person name="Limenitakis J.P."/>
            <person name="Stecher B."/>
            <person name="McCoy K.D."/>
            <person name="Macpherson A.J."/>
        </authorList>
    </citation>
    <scope>NUCLEOTIDE SEQUENCE</scope>
    <source>
        <strain evidence="1">YL58</strain>
    </source>
</reference>
<evidence type="ECO:0000313" key="1">
    <source>
        <dbReference type="EMBL" id="ANU74557.1"/>
    </source>
</evidence>